<reference evidence="1" key="1">
    <citation type="submission" date="2019-04" db="EMBL/GenBank/DDBJ databases">
        <authorList>
            <person name="Brambilla D."/>
        </authorList>
    </citation>
    <scope>NUCLEOTIDE SEQUENCE</scope>
    <source>
        <strain evidence="1">BAL1</strain>
    </source>
</reference>
<gene>
    <name evidence="1" type="ORF">BAL341_1316</name>
</gene>
<dbReference type="Pfam" id="PF10987">
    <property type="entry name" value="DUF2806"/>
    <property type="match status" value="1"/>
</dbReference>
<dbReference type="NCBIfam" id="TIGR03899">
    <property type="entry name" value="TIGR03899 family protein"/>
    <property type="match status" value="1"/>
</dbReference>
<dbReference type="EMBL" id="CAAJGR010000081">
    <property type="protein sequence ID" value="VHO03264.1"/>
    <property type="molecule type" value="Genomic_DNA"/>
</dbReference>
<evidence type="ECO:0008006" key="2">
    <source>
        <dbReference type="Google" id="ProtNLM"/>
    </source>
</evidence>
<accession>A0A486XL78</accession>
<proteinExistence type="predicted"/>
<name>A0A486XL78_9GAMM</name>
<protein>
    <recommendedName>
        <fullName evidence="2">TIGR03899 family protein</fullName>
    </recommendedName>
</protein>
<sequence>MVKISALSGQQRLAQLARSQFGASLPSEQTAASDAAGQQAEFTARHQNLTARSGATVSTALTLGQRAERRLQMQHERQQYNLENIMALALEYCTDQVASQDVDPDWFQQYCELVLEISNKNMQQLWAKILAGEIASPGKFSLKTLHSLKRMSYKEALALQQAANLSCKSRQDPTPRVYFGYIRKPSLWHLLTGKNRAVLNLNQYGLSYPQILSLMDIGLLHNSEIETGTLPHGQAIHWQYQHLSIHGTIKSKDAVLQYYKYTACGAELLPLLTTQSNPAYLQALKQLVSDIIVFNP</sequence>
<evidence type="ECO:0000313" key="1">
    <source>
        <dbReference type="EMBL" id="VHO03264.1"/>
    </source>
</evidence>
<dbReference type="InterPro" id="IPR021254">
    <property type="entry name" value="DUF2806"/>
</dbReference>
<dbReference type="AlphaFoldDB" id="A0A486XL78"/>
<organism evidence="1">
    <name type="scientific">Rheinheimera sp. BAL341</name>
    <dbReference type="NCBI Taxonomy" id="1708203"/>
    <lineage>
        <taxon>Bacteria</taxon>
        <taxon>Pseudomonadati</taxon>
        <taxon>Pseudomonadota</taxon>
        <taxon>Gammaproteobacteria</taxon>
        <taxon>Chromatiales</taxon>
        <taxon>Chromatiaceae</taxon>
        <taxon>Rheinheimera</taxon>
    </lineage>
</organism>